<dbReference type="EMBL" id="BJYT01000005">
    <property type="protein sequence ID" value="GEO09146.1"/>
    <property type="molecule type" value="Genomic_DNA"/>
</dbReference>
<dbReference type="PROSITE" id="PS51257">
    <property type="entry name" value="PROKAR_LIPOPROTEIN"/>
    <property type="match status" value="1"/>
</dbReference>
<evidence type="ECO:0000256" key="1">
    <source>
        <dbReference type="SAM" id="MobiDB-lite"/>
    </source>
</evidence>
<dbReference type="AlphaFoldDB" id="A0A512BAZ4"/>
<comment type="caution">
    <text evidence="2">The sequence shown here is derived from an EMBL/GenBank/DDBJ whole genome shotgun (WGS) entry which is preliminary data.</text>
</comment>
<organism evidence="2 3">
    <name type="scientific">Segetibacter aerophilus</name>
    <dbReference type="NCBI Taxonomy" id="670293"/>
    <lineage>
        <taxon>Bacteria</taxon>
        <taxon>Pseudomonadati</taxon>
        <taxon>Bacteroidota</taxon>
        <taxon>Chitinophagia</taxon>
        <taxon>Chitinophagales</taxon>
        <taxon>Chitinophagaceae</taxon>
        <taxon>Segetibacter</taxon>
    </lineage>
</organism>
<accession>A0A512BAZ4</accession>
<evidence type="ECO:0000313" key="2">
    <source>
        <dbReference type="EMBL" id="GEO09146.1"/>
    </source>
</evidence>
<reference evidence="2 3" key="1">
    <citation type="submission" date="2019-07" db="EMBL/GenBank/DDBJ databases">
        <title>Whole genome shotgun sequence of Segetibacter aerophilus NBRC 106135.</title>
        <authorList>
            <person name="Hosoyama A."/>
            <person name="Uohara A."/>
            <person name="Ohji S."/>
            <person name="Ichikawa N."/>
        </authorList>
    </citation>
    <scope>NUCLEOTIDE SEQUENCE [LARGE SCALE GENOMIC DNA]</scope>
    <source>
        <strain evidence="2 3">NBRC 106135</strain>
    </source>
</reference>
<dbReference type="Proteomes" id="UP000321513">
    <property type="component" value="Unassembled WGS sequence"/>
</dbReference>
<dbReference type="OrthoDB" id="614457at2"/>
<keyword evidence="3" id="KW-1185">Reference proteome</keyword>
<gene>
    <name evidence="2" type="ORF">SAE01_16420</name>
</gene>
<evidence type="ECO:0008006" key="4">
    <source>
        <dbReference type="Google" id="ProtNLM"/>
    </source>
</evidence>
<dbReference type="Pfam" id="PF12771">
    <property type="entry name" value="SusD-like_2"/>
    <property type="match status" value="1"/>
</dbReference>
<dbReference type="InterPro" id="IPR011990">
    <property type="entry name" value="TPR-like_helical_dom_sf"/>
</dbReference>
<dbReference type="Gene3D" id="1.25.40.390">
    <property type="match status" value="1"/>
</dbReference>
<sequence length="492" mass="53607">MRKYSLSIIAIGLVMLLGSCKKEYLDINTDPNRPTESSITPDLATAAQLSNVAAQNASTYDMLNRWMGYWSASGSFSRSTVEMSYNITNGTMAGLFENSYYIVGQFRSIGKKAAGLNWKFYQGIAKIMEAHEMAIVVDFYGDAPYSTAFDLVGNIRPTYDKGEDIYKTLVPLVDTGLALIKSATGNDANIATQDIVFKGNKTNWAKFANSLKLRLLLHTTKTSTFNIPAEVAKIVAEGSGFLGNGVSASVQPGYTTDKPNPYYNAHLFLSNGNEADNYNRANNFSLSIMNSLADPRVQKVYRPSKTGSAFKGTDYGADPVTTNGSDNTSGPGPGPASSPSAPMWIMTSVESQFLVAEATARGFLSGDAKAAYENAVRESFTFLGLTAAQANTYLTSSDPRVAFPAAGTLDQKISTIIWQKYFALNGIQANETYNDWRRLGIVQPPLSIAPERGTNLIPRRLLYPTSEYSYNAETIKNVGTVTPYSPKVFWDK</sequence>
<dbReference type="SUPFAM" id="SSF48452">
    <property type="entry name" value="TPR-like"/>
    <property type="match status" value="1"/>
</dbReference>
<evidence type="ECO:0000313" key="3">
    <source>
        <dbReference type="Proteomes" id="UP000321513"/>
    </source>
</evidence>
<dbReference type="RefSeq" id="WP_147203274.1">
    <property type="nucleotide sequence ID" value="NZ_BJYT01000005.1"/>
</dbReference>
<dbReference type="InterPro" id="IPR041662">
    <property type="entry name" value="SusD-like_2"/>
</dbReference>
<proteinExistence type="predicted"/>
<feature type="region of interest" description="Disordered" evidence="1">
    <location>
        <begin position="303"/>
        <end position="341"/>
    </location>
</feature>
<protein>
    <recommendedName>
        <fullName evidence="4">SusD/RagB family nutrient-binding outer membrane lipoprotein</fullName>
    </recommendedName>
</protein>
<name>A0A512BAZ4_9BACT</name>